<evidence type="ECO:0000313" key="3">
    <source>
        <dbReference type="EMBL" id="KAK8038766.1"/>
    </source>
</evidence>
<dbReference type="Proteomes" id="UP001444661">
    <property type="component" value="Unassembled WGS sequence"/>
</dbReference>
<proteinExistence type="predicted"/>
<keyword evidence="2" id="KW-0472">Membrane</keyword>
<comment type="caution">
    <text evidence="3">The sequence shown here is derived from an EMBL/GenBank/DDBJ whole genome shotgun (WGS) entry which is preliminary data.</text>
</comment>
<keyword evidence="2" id="KW-1133">Transmembrane helix</keyword>
<evidence type="ECO:0000313" key="4">
    <source>
        <dbReference type="Proteomes" id="UP001444661"/>
    </source>
</evidence>
<feature type="compositionally biased region" description="Polar residues" evidence="1">
    <location>
        <begin position="245"/>
        <end position="255"/>
    </location>
</feature>
<feature type="compositionally biased region" description="Low complexity" evidence="1">
    <location>
        <begin position="398"/>
        <end position="409"/>
    </location>
</feature>
<name>A0ABR1SY58_9PEZI</name>
<organism evidence="3 4">
    <name type="scientific">Apiospora rasikravindrae</name>
    <dbReference type="NCBI Taxonomy" id="990691"/>
    <lineage>
        <taxon>Eukaryota</taxon>
        <taxon>Fungi</taxon>
        <taxon>Dikarya</taxon>
        <taxon>Ascomycota</taxon>
        <taxon>Pezizomycotina</taxon>
        <taxon>Sordariomycetes</taxon>
        <taxon>Xylariomycetidae</taxon>
        <taxon>Amphisphaeriales</taxon>
        <taxon>Apiosporaceae</taxon>
        <taxon>Apiospora</taxon>
    </lineage>
</organism>
<accession>A0ABR1SY58</accession>
<feature type="compositionally biased region" description="Pro residues" evidence="1">
    <location>
        <begin position="383"/>
        <end position="397"/>
    </location>
</feature>
<feature type="compositionally biased region" description="Low complexity" evidence="1">
    <location>
        <begin position="11"/>
        <end position="23"/>
    </location>
</feature>
<keyword evidence="4" id="KW-1185">Reference proteome</keyword>
<feature type="compositionally biased region" description="Polar residues" evidence="1">
    <location>
        <begin position="313"/>
        <end position="323"/>
    </location>
</feature>
<feature type="compositionally biased region" description="Pro residues" evidence="1">
    <location>
        <begin position="454"/>
        <end position="466"/>
    </location>
</feature>
<feature type="transmembrane region" description="Helical" evidence="2">
    <location>
        <begin position="140"/>
        <end position="160"/>
    </location>
</feature>
<sequence>MDTIVDGLLRRPGPGRRSIPGSRDTQSAYSTNPPECMRECKASFLQGLGLREGAGFEEACSSLMEDQPQEWFWSLYCCDSTNCGVYIELDPQLLGQSPAPTTLRLETATPTITTNASTTTQVISNAKASKPDRLSPGAKAAIGACAAFATAALVIALLFMRRRQRNTRGYQRAPPTPAQHTRTASEPTQGSPMPPITPPASSSSKTTPSTPPPLRLSDRRYLPPLPPRPTTLTTMTTTPPSTPPGESTASEGSVMNVSPHIPVSFPRASACAPTANIFVSPHERRATTTKSSIRIGAPISSTSSAPETAALRRSTSSHGSSIGRNAPLSPLAPGHHRSTLASAFSETATRSIPPPPSSSPYPARPPRPNAGPALEIPDLVTPAGPPPTWALPRPPVSSSPSSTSSVMSQAPPPPHRLHPYVSLPLVTPPAPAVLSSPLSPILSVSPLSSTRSPSSPPRSPLLPGTP</sequence>
<feature type="compositionally biased region" description="Pro residues" evidence="1">
    <location>
        <begin position="352"/>
        <end position="369"/>
    </location>
</feature>
<dbReference type="EMBL" id="JAQQWK010000006">
    <property type="protein sequence ID" value="KAK8038766.1"/>
    <property type="molecule type" value="Genomic_DNA"/>
</dbReference>
<feature type="compositionally biased region" description="Low complexity" evidence="1">
    <location>
        <begin position="199"/>
        <end position="208"/>
    </location>
</feature>
<feature type="region of interest" description="Disordered" evidence="1">
    <location>
        <begin position="282"/>
        <end position="466"/>
    </location>
</feature>
<keyword evidence="2" id="KW-0812">Transmembrane</keyword>
<feature type="compositionally biased region" description="Low complexity" evidence="1">
    <location>
        <begin position="432"/>
        <end position="453"/>
    </location>
</feature>
<feature type="compositionally biased region" description="Polar residues" evidence="1">
    <location>
        <begin position="178"/>
        <end position="190"/>
    </location>
</feature>
<evidence type="ECO:0000256" key="1">
    <source>
        <dbReference type="SAM" id="MobiDB-lite"/>
    </source>
</evidence>
<reference evidence="3 4" key="1">
    <citation type="submission" date="2023-01" db="EMBL/GenBank/DDBJ databases">
        <title>Analysis of 21 Apiospora genomes using comparative genomics revels a genus with tremendous synthesis potential of carbohydrate active enzymes and secondary metabolites.</title>
        <authorList>
            <person name="Sorensen T."/>
        </authorList>
    </citation>
    <scope>NUCLEOTIDE SEQUENCE [LARGE SCALE GENOMIC DNA]</scope>
    <source>
        <strain evidence="3 4">CBS 33761</strain>
    </source>
</reference>
<gene>
    <name evidence="3" type="ORF">PG993_007177</name>
</gene>
<protein>
    <submittedName>
        <fullName evidence="3">Uncharacterized protein</fullName>
    </submittedName>
</protein>
<feature type="region of interest" description="Disordered" evidence="1">
    <location>
        <begin position="11"/>
        <end position="33"/>
    </location>
</feature>
<feature type="compositionally biased region" description="Low complexity" evidence="1">
    <location>
        <begin position="230"/>
        <end position="239"/>
    </location>
</feature>
<evidence type="ECO:0000256" key="2">
    <source>
        <dbReference type="SAM" id="Phobius"/>
    </source>
</evidence>
<feature type="compositionally biased region" description="Polar residues" evidence="1">
    <location>
        <begin position="24"/>
        <end position="33"/>
    </location>
</feature>
<feature type="region of interest" description="Disordered" evidence="1">
    <location>
        <begin position="167"/>
        <end position="255"/>
    </location>
</feature>